<evidence type="ECO:0000256" key="5">
    <source>
        <dbReference type="SAM" id="Phobius"/>
    </source>
</evidence>
<keyword evidence="5" id="KW-0472">Membrane</keyword>
<sequence length="61" mass="7440">SWSSPFVQRFAEIPVDRREDALRRWSRETMLPPLRLFFLLVKVFCLYVFYSWVSRARTPTD</sequence>
<dbReference type="PANTHER" id="PTHR46056">
    <property type="entry name" value="LONG-CHAIN-ALCOHOL OXIDASE"/>
    <property type="match status" value="1"/>
</dbReference>
<keyword evidence="7" id="KW-1185">Reference proteome</keyword>
<name>A0A453P3X1_AEGTS</name>
<dbReference type="PANTHER" id="PTHR46056:SF12">
    <property type="entry name" value="LONG-CHAIN-ALCOHOL OXIDASE"/>
    <property type="match status" value="1"/>
</dbReference>
<accession>A0A453P3X1</accession>
<keyword evidence="5" id="KW-1133">Transmembrane helix</keyword>
<keyword evidence="5" id="KW-0812">Transmembrane</keyword>
<evidence type="ECO:0000313" key="6">
    <source>
        <dbReference type="EnsemblPlants" id="AET6Gv20598500.6"/>
    </source>
</evidence>
<evidence type="ECO:0000256" key="2">
    <source>
        <dbReference type="ARBA" id="ARBA00022630"/>
    </source>
</evidence>
<comment type="similarity">
    <text evidence="1">Belongs to the GMC oxidoreductase family.</text>
</comment>
<evidence type="ECO:0000313" key="7">
    <source>
        <dbReference type="Proteomes" id="UP000015105"/>
    </source>
</evidence>
<evidence type="ECO:0000256" key="3">
    <source>
        <dbReference type="ARBA" id="ARBA00022827"/>
    </source>
</evidence>
<reference evidence="6" key="4">
    <citation type="submission" date="2019-03" db="UniProtKB">
        <authorList>
            <consortium name="EnsemblPlants"/>
        </authorList>
    </citation>
    <scope>IDENTIFICATION</scope>
</reference>
<dbReference type="Gramene" id="AET6Gv20598500.6">
    <property type="protein sequence ID" value="AET6Gv20598500.6"/>
    <property type="gene ID" value="AET6Gv20598500"/>
</dbReference>
<keyword evidence="2" id="KW-0285">Flavoprotein</keyword>
<keyword evidence="4" id="KW-0560">Oxidoreductase</keyword>
<evidence type="ECO:0000256" key="4">
    <source>
        <dbReference type="ARBA" id="ARBA00023002"/>
    </source>
</evidence>
<dbReference type="EnsemblPlants" id="AET6Gv20598500.6">
    <property type="protein sequence ID" value="AET6Gv20598500.6"/>
    <property type="gene ID" value="AET6Gv20598500"/>
</dbReference>
<dbReference type="Proteomes" id="UP000015105">
    <property type="component" value="Chromosome 6D"/>
</dbReference>
<feature type="transmembrane region" description="Helical" evidence="5">
    <location>
        <begin position="34"/>
        <end position="53"/>
    </location>
</feature>
<keyword evidence="3" id="KW-0274">FAD</keyword>
<protein>
    <submittedName>
        <fullName evidence="6">Uncharacterized protein</fullName>
    </submittedName>
</protein>
<reference evidence="7" key="1">
    <citation type="journal article" date="2014" name="Science">
        <title>Ancient hybridizations among the ancestral genomes of bread wheat.</title>
        <authorList>
            <consortium name="International Wheat Genome Sequencing Consortium,"/>
            <person name="Marcussen T."/>
            <person name="Sandve S.R."/>
            <person name="Heier L."/>
            <person name="Spannagl M."/>
            <person name="Pfeifer M."/>
            <person name="Jakobsen K.S."/>
            <person name="Wulff B.B."/>
            <person name="Steuernagel B."/>
            <person name="Mayer K.F."/>
            <person name="Olsen O.A."/>
        </authorList>
    </citation>
    <scope>NUCLEOTIDE SEQUENCE [LARGE SCALE GENOMIC DNA]</scope>
    <source>
        <strain evidence="7">cv. AL8/78</strain>
    </source>
</reference>
<dbReference type="GO" id="GO:0016491">
    <property type="term" value="F:oxidoreductase activity"/>
    <property type="evidence" value="ECO:0007669"/>
    <property type="project" value="UniProtKB-KW"/>
</dbReference>
<proteinExistence type="inferred from homology"/>
<reference evidence="7" key="2">
    <citation type="journal article" date="2017" name="Nat. Plants">
        <title>The Aegilops tauschii genome reveals multiple impacts of transposons.</title>
        <authorList>
            <person name="Zhao G."/>
            <person name="Zou C."/>
            <person name="Li K."/>
            <person name="Wang K."/>
            <person name="Li T."/>
            <person name="Gao L."/>
            <person name="Zhang X."/>
            <person name="Wang H."/>
            <person name="Yang Z."/>
            <person name="Liu X."/>
            <person name="Jiang W."/>
            <person name="Mao L."/>
            <person name="Kong X."/>
            <person name="Jiao Y."/>
            <person name="Jia J."/>
        </authorList>
    </citation>
    <scope>NUCLEOTIDE SEQUENCE [LARGE SCALE GENOMIC DNA]</scope>
    <source>
        <strain evidence="7">cv. AL8/78</strain>
    </source>
</reference>
<dbReference type="AlphaFoldDB" id="A0A453P3X1"/>
<reference evidence="6" key="5">
    <citation type="journal article" date="2021" name="G3 (Bethesda)">
        <title>Aegilops tauschii genome assembly Aet v5.0 features greater sequence contiguity and improved annotation.</title>
        <authorList>
            <person name="Wang L."/>
            <person name="Zhu T."/>
            <person name="Rodriguez J.C."/>
            <person name="Deal K.R."/>
            <person name="Dubcovsky J."/>
            <person name="McGuire P.E."/>
            <person name="Lux T."/>
            <person name="Spannagl M."/>
            <person name="Mayer K.F.X."/>
            <person name="Baldrich P."/>
            <person name="Meyers B.C."/>
            <person name="Huo N."/>
            <person name="Gu Y.Q."/>
            <person name="Zhou H."/>
            <person name="Devos K.M."/>
            <person name="Bennetzen J.L."/>
            <person name="Unver T."/>
            <person name="Budak H."/>
            <person name="Gulick P.J."/>
            <person name="Galiba G."/>
            <person name="Kalapos B."/>
            <person name="Nelson D.R."/>
            <person name="Li P."/>
            <person name="You F.M."/>
            <person name="Luo M.C."/>
            <person name="Dvorak J."/>
        </authorList>
    </citation>
    <scope>NUCLEOTIDE SEQUENCE [LARGE SCALE GENOMIC DNA]</scope>
    <source>
        <strain evidence="6">cv. AL8/78</strain>
    </source>
</reference>
<organism evidence="6 7">
    <name type="scientific">Aegilops tauschii subsp. strangulata</name>
    <name type="common">Goatgrass</name>
    <dbReference type="NCBI Taxonomy" id="200361"/>
    <lineage>
        <taxon>Eukaryota</taxon>
        <taxon>Viridiplantae</taxon>
        <taxon>Streptophyta</taxon>
        <taxon>Embryophyta</taxon>
        <taxon>Tracheophyta</taxon>
        <taxon>Spermatophyta</taxon>
        <taxon>Magnoliopsida</taxon>
        <taxon>Liliopsida</taxon>
        <taxon>Poales</taxon>
        <taxon>Poaceae</taxon>
        <taxon>BOP clade</taxon>
        <taxon>Pooideae</taxon>
        <taxon>Triticodae</taxon>
        <taxon>Triticeae</taxon>
        <taxon>Triticinae</taxon>
        <taxon>Aegilops</taxon>
    </lineage>
</organism>
<evidence type="ECO:0000256" key="1">
    <source>
        <dbReference type="ARBA" id="ARBA00010790"/>
    </source>
</evidence>
<reference evidence="6" key="3">
    <citation type="journal article" date="2017" name="Nature">
        <title>Genome sequence of the progenitor of the wheat D genome Aegilops tauschii.</title>
        <authorList>
            <person name="Luo M.C."/>
            <person name="Gu Y.Q."/>
            <person name="Puiu D."/>
            <person name="Wang H."/>
            <person name="Twardziok S.O."/>
            <person name="Deal K.R."/>
            <person name="Huo N."/>
            <person name="Zhu T."/>
            <person name="Wang L."/>
            <person name="Wang Y."/>
            <person name="McGuire P.E."/>
            <person name="Liu S."/>
            <person name="Long H."/>
            <person name="Ramasamy R.K."/>
            <person name="Rodriguez J.C."/>
            <person name="Van S.L."/>
            <person name="Yuan L."/>
            <person name="Wang Z."/>
            <person name="Xia Z."/>
            <person name="Xiao L."/>
            <person name="Anderson O.D."/>
            <person name="Ouyang S."/>
            <person name="Liang Y."/>
            <person name="Zimin A.V."/>
            <person name="Pertea G."/>
            <person name="Qi P."/>
            <person name="Bennetzen J.L."/>
            <person name="Dai X."/>
            <person name="Dawson M.W."/>
            <person name="Muller H.G."/>
            <person name="Kugler K."/>
            <person name="Rivarola-Duarte L."/>
            <person name="Spannagl M."/>
            <person name="Mayer K.F.X."/>
            <person name="Lu F.H."/>
            <person name="Bevan M.W."/>
            <person name="Leroy P."/>
            <person name="Li P."/>
            <person name="You F.M."/>
            <person name="Sun Q."/>
            <person name="Liu Z."/>
            <person name="Lyons E."/>
            <person name="Wicker T."/>
            <person name="Salzberg S.L."/>
            <person name="Devos K.M."/>
            <person name="Dvorak J."/>
        </authorList>
    </citation>
    <scope>NUCLEOTIDE SEQUENCE [LARGE SCALE GENOMIC DNA]</scope>
    <source>
        <strain evidence="6">cv. AL8/78</strain>
    </source>
</reference>